<organism evidence="2 3">
    <name type="scientific">Microbulbifer celer</name>
    <dbReference type="NCBI Taxonomy" id="435905"/>
    <lineage>
        <taxon>Bacteria</taxon>
        <taxon>Pseudomonadati</taxon>
        <taxon>Pseudomonadota</taxon>
        <taxon>Gammaproteobacteria</taxon>
        <taxon>Cellvibrionales</taxon>
        <taxon>Microbulbiferaceae</taxon>
        <taxon>Microbulbifer</taxon>
    </lineage>
</organism>
<dbReference type="InterPro" id="IPR028098">
    <property type="entry name" value="Glyco_trans_4-like_N"/>
</dbReference>
<comment type="caution">
    <text evidence="2">The sequence shown here is derived from an EMBL/GenBank/DDBJ whole genome shotgun (WGS) entry which is preliminary data.</text>
</comment>
<dbReference type="EC" id="2.4.-.-" evidence="2"/>
<dbReference type="Proteomes" id="UP001597264">
    <property type="component" value="Unassembled WGS sequence"/>
</dbReference>
<dbReference type="PANTHER" id="PTHR12526:SF638">
    <property type="entry name" value="SPORE COAT PROTEIN SA"/>
    <property type="match status" value="1"/>
</dbReference>
<dbReference type="SUPFAM" id="SSF53756">
    <property type="entry name" value="UDP-Glycosyltransferase/glycogen phosphorylase"/>
    <property type="match status" value="1"/>
</dbReference>
<dbReference type="GO" id="GO:0016757">
    <property type="term" value="F:glycosyltransferase activity"/>
    <property type="evidence" value="ECO:0007669"/>
    <property type="project" value="UniProtKB-KW"/>
</dbReference>
<keyword evidence="3" id="KW-1185">Reference proteome</keyword>
<gene>
    <name evidence="2" type="ORF">ACFQ2X_06945</name>
</gene>
<protein>
    <submittedName>
        <fullName evidence="2">Glycosyltransferase</fullName>
        <ecNumber evidence="2">2.4.-.-</ecNumber>
    </submittedName>
</protein>
<evidence type="ECO:0000313" key="3">
    <source>
        <dbReference type="Proteomes" id="UP001597264"/>
    </source>
</evidence>
<dbReference type="Pfam" id="PF13439">
    <property type="entry name" value="Glyco_transf_4"/>
    <property type="match status" value="1"/>
</dbReference>
<dbReference type="EMBL" id="JBHTLR010000007">
    <property type="protein sequence ID" value="MFD1216330.1"/>
    <property type="molecule type" value="Genomic_DNA"/>
</dbReference>
<keyword evidence="2" id="KW-0808">Transferase</keyword>
<dbReference type="PANTHER" id="PTHR12526">
    <property type="entry name" value="GLYCOSYLTRANSFERASE"/>
    <property type="match status" value="1"/>
</dbReference>
<proteinExistence type="predicted"/>
<dbReference type="Gene3D" id="3.40.50.2000">
    <property type="entry name" value="Glycogen Phosphorylase B"/>
    <property type="match status" value="2"/>
</dbReference>
<sequence length="371" mass="41158">MRIVQLLPDMDKGETANTVLDFATELVRQGHESTVISADGALVSRLTLHGSEHISMPVHKASWRRPGMAGRLRRLLRRLGADVLHAYGPRASWLAWRAWRGMPEGARPKLVTALHERPEPRLIRGRIVNRALARGELVVTPSEQLSDVLHQRYSNVLSAAPPVVYRGVNTREMDRDAPVSGHWHQRLLNQYPQLEGRHWLLLPAPVGPGCGQEEFLQLLKQLSSEREDIFGLIVGEVQSGQEKFARNLERRAADIGLSDKVLFLGNRRDMREFYATARITYQFSEGASGRAVAQALAMGCPVITCSNGVGREMTQRCFPQGVCVEPDLAKIQAVTLDILAHAEPVRFDGFSLQETTGQMLALYAGESAVPA</sequence>
<name>A0ABW3U941_9GAMM</name>
<keyword evidence="2" id="KW-0328">Glycosyltransferase</keyword>
<evidence type="ECO:0000313" key="2">
    <source>
        <dbReference type="EMBL" id="MFD1216330.1"/>
    </source>
</evidence>
<feature type="domain" description="Glycosyltransferase subfamily 4-like N-terminal" evidence="1">
    <location>
        <begin position="16"/>
        <end position="171"/>
    </location>
</feature>
<reference evidence="3" key="1">
    <citation type="journal article" date="2019" name="Int. J. Syst. Evol. Microbiol.">
        <title>The Global Catalogue of Microorganisms (GCM) 10K type strain sequencing project: providing services to taxonomists for standard genome sequencing and annotation.</title>
        <authorList>
            <consortium name="The Broad Institute Genomics Platform"/>
            <consortium name="The Broad Institute Genome Sequencing Center for Infectious Disease"/>
            <person name="Wu L."/>
            <person name="Ma J."/>
        </authorList>
    </citation>
    <scope>NUCLEOTIDE SEQUENCE [LARGE SCALE GENOMIC DNA]</scope>
    <source>
        <strain evidence="3">CCUG 54356</strain>
    </source>
</reference>
<accession>A0ABW3U941</accession>
<dbReference type="Pfam" id="PF13692">
    <property type="entry name" value="Glyco_trans_1_4"/>
    <property type="match status" value="1"/>
</dbReference>
<dbReference type="RefSeq" id="WP_230438432.1">
    <property type="nucleotide sequence ID" value="NZ_CP087715.1"/>
</dbReference>
<evidence type="ECO:0000259" key="1">
    <source>
        <dbReference type="Pfam" id="PF13439"/>
    </source>
</evidence>